<reference evidence="2" key="1">
    <citation type="submission" date="2020-01" db="EMBL/GenBank/DDBJ databases">
        <authorList>
            <consortium name="DOE Joint Genome Institute"/>
            <person name="Haridas S."/>
            <person name="Albert R."/>
            <person name="Binder M."/>
            <person name="Bloem J."/>
            <person name="Labutti K."/>
            <person name="Salamov A."/>
            <person name="Andreopoulos B."/>
            <person name="Baker S.E."/>
            <person name="Barry K."/>
            <person name="Bills G."/>
            <person name="Bluhm B.H."/>
            <person name="Cannon C."/>
            <person name="Castanera R."/>
            <person name="Culley D.E."/>
            <person name="Daum C."/>
            <person name="Ezra D."/>
            <person name="Gonzalez J.B."/>
            <person name="Henrissat B."/>
            <person name="Kuo A."/>
            <person name="Liang C."/>
            <person name="Lipzen A."/>
            <person name="Lutzoni F."/>
            <person name="Magnuson J."/>
            <person name="Mondo S."/>
            <person name="Nolan M."/>
            <person name="Ohm R."/>
            <person name="Pangilinan J."/>
            <person name="Park H.-J."/>
            <person name="Ramirez L."/>
            <person name="Alfaro M."/>
            <person name="Sun H."/>
            <person name="Tritt A."/>
            <person name="Yoshinaga Y."/>
            <person name="Zwiers L.-H."/>
            <person name="Turgeon B.G."/>
            <person name="Goodwin S.B."/>
            <person name="Spatafora J.W."/>
            <person name="Crous P.W."/>
            <person name="Grigoriev I.V."/>
        </authorList>
    </citation>
    <scope>NUCLEOTIDE SEQUENCE</scope>
    <source>
        <strain evidence="2">CBS 342.82</strain>
    </source>
</reference>
<dbReference type="Proteomes" id="UP000504637">
    <property type="component" value="Unplaced"/>
</dbReference>
<gene>
    <name evidence="2" type="ORF">K489DRAFT_192307</name>
</gene>
<sequence length="227" mass="24935">MFVVLQVRPPITSRVIGNVGRLCAYGRRMDERYGTLTTKPAPQTSRPLGQLHSVCFTMSTDCRRCLCIRVVSNSTHGICSRSLVASMVHVSRYGCFSRYRGWKLLLRTKDCPIVACCRSCAAACLSTSRCSLTPTISSCAPMGIGLTLFERLGECHIAIDHEQGTTAPRKELDVICVPPDTLRLKGSRRFDVPAAVQAVQAYATHSHQGIAYTIPCNPTLTVVVMRE</sequence>
<proteinExistence type="predicted"/>
<evidence type="ECO:0000313" key="2">
    <source>
        <dbReference type="RefSeq" id="XP_033460347.1"/>
    </source>
</evidence>
<name>A0A6J3M5H2_9PEZI</name>
<protein>
    <submittedName>
        <fullName evidence="2">Uncharacterized protein</fullName>
    </submittedName>
</protein>
<dbReference type="GeneID" id="54357336"/>
<reference evidence="2" key="2">
    <citation type="submission" date="2020-04" db="EMBL/GenBank/DDBJ databases">
        <authorList>
            <consortium name="NCBI Genome Project"/>
        </authorList>
    </citation>
    <scope>NUCLEOTIDE SEQUENCE</scope>
    <source>
        <strain evidence="2">CBS 342.82</strain>
    </source>
</reference>
<reference evidence="2" key="3">
    <citation type="submission" date="2025-08" db="UniProtKB">
        <authorList>
            <consortium name="RefSeq"/>
        </authorList>
    </citation>
    <scope>IDENTIFICATION</scope>
    <source>
        <strain evidence="2">CBS 342.82</strain>
    </source>
</reference>
<dbReference type="RefSeq" id="XP_033460347.1">
    <property type="nucleotide sequence ID" value="XM_033599537.1"/>
</dbReference>
<accession>A0A6J3M5H2</accession>
<organism evidence="2">
    <name type="scientific">Dissoconium aciculare CBS 342.82</name>
    <dbReference type="NCBI Taxonomy" id="1314786"/>
    <lineage>
        <taxon>Eukaryota</taxon>
        <taxon>Fungi</taxon>
        <taxon>Dikarya</taxon>
        <taxon>Ascomycota</taxon>
        <taxon>Pezizomycotina</taxon>
        <taxon>Dothideomycetes</taxon>
        <taxon>Dothideomycetidae</taxon>
        <taxon>Mycosphaerellales</taxon>
        <taxon>Dissoconiaceae</taxon>
        <taxon>Dissoconium</taxon>
    </lineage>
</organism>
<evidence type="ECO:0000313" key="1">
    <source>
        <dbReference type="Proteomes" id="UP000504637"/>
    </source>
</evidence>
<keyword evidence="1" id="KW-1185">Reference proteome</keyword>
<dbReference type="AlphaFoldDB" id="A0A6J3M5H2"/>